<accession>A0AAW1ME25</accession>
<dbReference type="AlphaFoldDB" id="A0AAW1ME25"/>
<comment type="caution">
    <text evidence="2">The sequence shown here is derived from an EMBL/GenBank/DDBJ whole genome shotgun (WGS) entry which is preliminary data.</text>
</comment>
<keyword evidence="3" id="KW-1185">Reference proteome</keyword>
<protein>
    <submittedName>
        <fullName evidence="2">Uncharacterized protein</fullName>
    </submittedName>
</protein>
<reference evidence="2 3" key="1">
    <citation type="journal article" date="2024" name="BMC Genomics">
        <title>De novo assembly and annotation of Popillia japonica's genome with initial clues to its potential as an invasive pest.</title>
        <authorList>
            <person name="Cucini C."/>
            <person name="Boschi S."/>
            <person name="Funari R."/>
            <person name="Cardaioli E."/>
            <person name="Iannotti N."/>
            <person name="Marturano G."/>
            <person name="Paoli F."/>
            <person name="Bruttini M."/>
            <person name="Carapelli A."/>
            <person name="Frati F."/>
            <person name="Nardi F."/>
        </authorList>
    </citation>
    <scope>NUCLEOTIDE SEQUENCE [LARGE SCALE GENOMIC DNA]</scope>
    <source>
        <strain evidence="2">DMR45628</strain>
    </source>
</reference>
<dbReference type="EMBL" id="JASPKY010000058">
    <property type="protein sequence ID" value="KAK9744423.1"/>
    <property type="molecule type" value="Genomic_DNA"/>
</dbReference>
<feature type="transmembrane region" description="Helical" evidence="1">
    <location>
        <begin position="6"/>
        <end position="24"/>
    </location>
</feature>
<name>A0AAW1ME25_POPJA</name>
<keyword evidence="1" id="KW-0472">Membrane</keyword>
<gene>
    <name evidence="2" type="ORF">QE152_g7764</name>
</gene>
<evidence type="ECO:0000313" key="3">
    <source>
        <dbReference type="Proteomes" id="UP001458880"/>
    </source>
</evidence>
<organism evidence="2 3">
    <name type="scientific">Popillia japonica</name>
    <name type="common">Japanese beetle</name>
    <dbReference type="NCBI Taxonomy" id="7064"/>
    <lineage>
        <taxon>Eukaryota</taxon>
        <taxon>Metazoa</taxon>
        <taxon>Ecdysozoa</taxon>
        <taxon>Arthropoda</taxon>
        <taxon>Hexapoda</taxon>
        <taxon>Insecta</taxon>
        <taxon>Pterygota</taxon>
        <taxon>Neoptera</taxon>
        <taxon>Endopterygota</taxon>
        <taxon>Coleoptera</taxon>
        <taxon>Polyphaga</taxon>
        <taxon>Scarabaeiformia</taxon>
        <taxon>Scarabaeidae</taxon>
        <taxon>Rutelinae</taxon>
        <taxon>Popillia</taxon>
    </lineage>
</organism>
<keyword evidence="1" id="KW-1133">Transmembrane helix</keyword>
<dbReference type="Proteomes" id="UP001458880">
    <property type="component" value="Unassembled WGS sequence"/>
</dbReference>
<sequence>MACRISLLIFFFIYIGHISTYAIFEKIQQEGQNRCFSIGVNHAPLTTLKLPPASVDNENSTTANILIEYNDADNVKAMATVMAT</sequence>
<keyword evidence="1" id="KW-0812">Transmembrane</keyword>
<evidence type="ECO:0000256" key="1">
    <source>
        <dbReference type="SAM" id="Phobius"/>
    </source>
</evidence>
<proteinExistence type="predicted"/>
<evidence type="ECO:0000313" key="2">
    <source>
        <dbReference type="EMBL" id="KAK9744423.1"/>
    </source>
</evidence>